<dbReference type="EMBL" id="CP017774">
    <property type="protein sequence ID" value="AOZ98057.1"/>
    <property type="molecule type" value="Genomic_DNA"/>
</dbReference>
<evidence type="ECO:0000313" key="3">
    <source>
        <dbReference type="Proteomes" id="UP000178198"/>
    </source>
</evidence>
<evidence type="ECO:0000313" key="2">
    <source>
        <dbReference type="EMBL" id="AOZ98057.1"/>
    </source>
</evidence>
<keyword evidence="1" id="KW-0812">Transmembrane</keyword>
<name>A0A1D9P643_9FLAO</name>
<accession>A0A1D9P643</accession>
<dbReference type="STRING" id="1306519.BIW12_00620"/>
<sequence>MLKLIYTKPNLFKMLKKHQKFALIICVLPIFANIIAHLTQNYKYNENLRYIYLIGIITVYCS</sequence>
<dbReference type="AlphaFoldDB" id="A0A1D9P643"/>
<dbReference type="KEGG" id="fcm:BIW12_00620"/>
<organism evidence="2 3">
    <name type="scientific">Flavobacterium commune</name>
    <dbReference type="NCBI Taxonomy" id="1306519"/>
    <lineage>
        <taxon>Bacteria</taxon>
        <taxon>Pseudomonadati</taxon>
        <taxon>Bacteroidota</taxon>
        <taxon>Flavobacteriia</taxon>
        <taxon>Flavobacteriales</taxon>
        <taxon>Flavobacteriaceae</taxon>
        <taxon>Flavobacterium</taxon>
    </lineage>
</organism>
<evidence type="ECO:0000256" key="1">
    <source>
        <dbReference type="SAM" id="Phobius"/>
    </source>
</evidence>
<keyword evidence="1" id="KW-1133">Transmembrane helix</keyword>
<keyword evidence="1" id="KW-0472">Membrane</keyword>
<protein>
    <submittedName>
        <fullName evidence="2">Uncharacterized protein</fullName>
    </submittedName>
</protein>
<keyword evidence="3" id="KW-1185">Reference proteome</keyword>
<feature type="transmembrane region" description="Helical" evidence="1">
    <location>
        <begin position="21"/>
        <end position="39"/>
    </location>
</feature>
<reference evidence="2 3" key="1">
    <citation type="submission" date="2016-10" db="EMBL/GenBank/DDBJ databases">
        <title>Complete Genome Sequence of Flavobacterium sp. PK15.</title>
        <authorList>
            <person name="Ekwe A."/>
            <person name="Kim S.B."/>
        </authorList>
    </citation>
    <scope>NUCLEOTIDE SEQUENCE [LARGE SCALE GENOMIC DNA]</scope>
    <source>
        <strain evidence="2 3">PK15</strain>
    </source>
</reference>
<dbReference type="Proteomes" id="UP000178198">
    <property type="component" value="Chromosome"/>
</dbReference>
<proteinExistence type="predicted"/>
<gene>
    <name evidence="2" type="ORF">BIW12_00620</name>
</gene>